<evidence type="ECO:0000313" key="18">
    <source>
        <dbReference type="EMBL" id="QUC18692.1"/>
    </source>
</evidence>
<proteinExistence type="inferred from homology"/>
<evidence type="ECO:0000256" key="11">
    <source>
        <dbReference type="ARBA" id="ARBA00023136"/>
    </source>
</evidence>
<dbReference type="PROSITE" id="PS52012">
    <property type="entry name" value="CFEM"/>
    <property type="match status" value="1"/>
</dbReference>
<dbReference type="GO" id="GO:0005576">
    <property type="term" value="C:extracellular region"/>
    <property type="evidence" value="ECO:0007669"/>
    <property type="project" value="UniProtKB-SubCell"/>
</dbReference>
<evidence type="ECO:0000313" key="19">
    <source>
        <dbReference type="Proteomes" id="UP000027002"/>
    </source>
</evidence>
<keyword evidence="7" id="KW-0336">GPI-anchor</keyword>
<evidence type="ECO:0000256" key="1">
    <source>
        <dbReference type="ARBA" id="ARBA00004609"/>
    </source>
</evidence>
<keyword evidence="13" id="KW-0325">Glycoprotein</keyword>
<dbReference type="PANTHER" id="PTHR37928:SF2">
    <property type="entry name" value="GPI ANCHORED CFEM DOMAIN PROTEIN (AFU_ORTHOLOGUE AFUA_6G10580)"/>
    <property type="match status" value="1"/>
</dbReference>
<comment type="similarity">
    <text evidence="3">Belongs to the RBT5 family.</text>
</comment>
<evidence type="ECO:0000256" key="14">
    <source>
        <dbReference type="ARBA" id="ARBA00023288"/>
    </source>
</evidence>
<feature type="disulfide bond" evidence="15">
    <location>
        <begin position="52"/>
        <end position="85"/>
    </location>
</feature>
<dbReference type="GO" id="GO:0098552">
    <property type="term" value="C:side of membrane"/>
    <property type="evidence" value="ECO:0007669"/>
    <property type="project" value="UniProtKB-KW"/>
</dbReference>
<dbReference type="GO" id="GO:0046872">
    <property type="term" value="F:metal ion binding"/>
    <property type="evidence" value="ECO:0007669"/>
    <property type="project" value="UniProtKB-UniRule"/>
</dbReference>
<feature type="binding site" description="axial binding residue" evidence="15">
    <location>
        <position position="47"/>
    </location>
    <ligand>
        <name>heme</name>
        <dbReference type="ChEBI" id="CHEBI:30413"/>
    </ligand>
    <ligandPart>
        <name>Fe</name>
        <dbReference type="ChEBI" id="CHEBI:18248"/>
    </ligandPart>
</feature>
<reference evidence="18" key="1">
    <citation type="submission" date="2020-03" db="EMBL/GenBank/DDBJ databases">
        <title>A mixture of massive structural variations and highly conserved coding sequences in Ustilaginoidea virens genome.</title>
        <authorList>
            <person name="Zhang K."/>
            <person name="Zhao Z."/>
            <person name="Zhang Z."/>
            <person name="Li Y."/>
            <person name="Hsiang T."/>
            <person name="Sun W."/>
        </authorList>
    </citation>
    <scope>NUCLEOTIDE SEQUENCE</scope>
    <source>
        <strain evidence="18">UV-8b</strain>
    </source>
</reference>
<dbReference type="EMBL" id="CP072754">
    <property type="protein sequence ID" value="QUC18692.1"/>
    <property type="molecule type" value="Genomic_DNA"/>
</dbReference>
<keyword evidence="8 15" id="KW-0479">Metal-binding</keyword>
<evidence type="ECO:0000256" key="7">
    <source>
        <dbReference type="ARBA" id="ARBA00022622"/>
    </source>
</evidence>
<evidence type="ECO:0000256" key="15">
    <source>
        <dbReference type="PROSITE-ProRule" id="PRU01356"/>
    </source>
</evidence>
<keyword evidence="19" id="KW-1185">Reference proteome</keyword>
<gene>
    <name evidence="18" type="ORF">UV8b_02933</name>
</gene>
<dbReference type="GeneID" id="66063711"/>
<comment type="caution">
    <text evidence="15">Lacks conserved residue(s) required for the propagation of feature annotation.</text>
</comment>
<keyword evidence="5" id="KW-0964">Secreted</keyword>
<keyword evidence="4" id="KW-1003">Cell membrane</keyword>
<dbReference type="PANTHER" id="PTHR37928">
    <property type="entry name" value="CFEM DOMAIN PROTEIN (AFU_ORTHOLOGUE AFUA_6G14090)"/>
    <property type="match status" value="1"/>
</dbReference>
<dbReference type="GO" id="GO:0005886">
    <property type="term" value="C:plasma membrane"/>
    <property type="evidence" value="ECO:0007669"/>
    <property type="project" value="UniProtKB-SubCell"/>
</dbReference>
<dbReference type="KEGG" id="uvi:66063711"/>
<feature type="signal peptide" evidence="16">
    <location>
        <begin position="1"/>
        <end position="17"/>
    </location>
</feature>
<evidence type="ECO:0000256" key="16">
    <source>
        <dbReference type="SAM" id="SignalP"/>
    </source>
</evidence>
<evidence type="ECO:0000256" key="10">
    <source>
        <dbReference type="ARBA" id="ARBA00023004"/>
    </source>
</evidence>
<sequence length="157" mass="15347">MKFSLLALAAAAGLAAGQQTFSLPDCSHACVGSYITGNNISGCKTTDIACICANKEFLSGISCCLEHKCSKDDIDKTIRYAAQLCSASGTVIPTQLICGQAASSTSASAAASQTSTGTASSTSSATAPAATKSSAASPAAANLGNVLGAALALAAFL</sequence>
<keyword evidence="9 16" id="KW-0732">Signal</keyword>
<keyword evidence="12 15" id="KW-1015">Disulfide bond</keyword>
<evidence type="ECO:0000256" key="13">
    <source>
        <dbReference type="ARBA" id="ARBA00023180"/>
    </source>
</evidence>
<dbReference type="Proteomes" id="UP000027002">
    <property type="component" value="Chromosome 2"/>
</dbReference>
<evidence type="ECO:0000256" key="4">
    <source>
        <dbReference type="ARBA" id="ARBA00022475"/>
    </source>
</evidence>
<protein>
    <recommendedName>
        <fullName evidence="17">CFEM domain-containing protein</fullName>
    </recommendedName>
</protein>
<evidence type="ECO:0000259" key="17">
    <source>
        <dbReference type="PROSITE" id="PS52012"/>
    </source>
</evidence>
<evidence type="ECO:0000256" key="2">
    <source>
        <dbReference type="ARBA" id="ARBA00004613"/>
    </source>
</evidence>
<keyword evidence="14" id="KW-0449">Lipoprotein</keyword>
<evidence type="ECO:0000256" key="12">
    <source>
        <dbReference type="ARBA" id="ARBA00023157"/>
    </source>
</evidence>
<keyword evidence="10 15" id="KW-0408">Iron</keyword>
<organism evidence="18 19">
    <name type="scientific">Ustilaginoidea virens</name>
    <name type="common">Rice false smut fungus</name>
    <name type="synonym">Villosiclava virens</name>
    <dbReference type="NCBI Taxonomy" id="1159556"/>
    <lineage>
        <taxon>Eukaryota</taxon>
        <taxon>Fungi</taxon>
        <taxon>Dikarya</taxon>
        <taxon>Ascomycota</taxon>
        <taxon>Pezizomycotina</taxon>
        <taxon>Sordariomycetes</taxon>
        <taxon>Hypocreomycetidae</taxon>
        <taxon>Hypocreales</taxon>
        <taxon>Clavicipitaceae</taxon>
        <taxon>Ustilaginoidea</taxon>
    </lineage>
</organism>
<dbReference type="Pfam" id="PF05730">
    <property type="entry name" value="CFEM"/>
    <property type="match status" value="1"/>
</dbReference>
<name>A0A8E5MGB4_USTVR</name>
<evidence type="ECO:0000256" key="3">
    <source>
        <dbReference type="ARBA" id="ARBA00010031"/>
    </source>
</evidence>
<dbReference type="SMART" id="SM00747">
    <property type="entry name" value="CFEM"/>
    <property type="match status" value="1"/>
</dbReference>
<comment type="subcellular location">
    <subcellularLocation>
        <location evidence="1">Cell membrane</location>
        <topology evidence="1">Lipid-anchor</topology>
        <topology evidence="1">GPI-anchor</topology>
    </subcellularLocation>
    <subcellularLocation>
        <location evidence="2">Secreted</location>
    </subcellularLocation>
</comment>
<keyword evidence="6 15" id="KW-0349">Heme</keyword>
<accession>A0A8E5MGB4</accession>
<dbReference type="InterPro" id="IPR051735">
    <property type="entry name" value="CFEM_domain"/>
</dbReference>
<keyword evidence="11" id="KW-0472">Membrane</keyword>
<feature type="disulfide bond" evidence="15">
    <location>
        <begin position="43"/>
        <end position="50"/>
    </location>
</feature>
<evidence type="ECO:0000256" key="9">
    <source>
        <dbReference type="ARBA" id="ARBA00022729"/>
    </source>
</evidence>
<feature type="chain" id="PRO_5034148382" description="CFEM domain-containing protein" evidence="16">
    <location>
        <begin position="18"/>
        <end position="157"/>
    </location>
</feature>
<evidence type="ECO:0000256" key="5">
    <source>
        <dbReference type="ARBA" id="ARBA00022525"/>
    </source>
</evidence>
<dbReference type="RefSeq" id="XP_042996365.1">
    <property type="nucleotide sequence ID" value="XM_043140431.1"/>
</dbReference>
<dbReference type="InterPro" id="IPR008427">
    <property type="entry name" value="Extracellular_membr_CFEM_dom"/>
</dbReference>
<feature type="domain" description="CFEM" evidence="17">
    <location>
        <begin position="1"/>
        <end position="112"/>
    </location>
</feature>
<dbReference type="AlphaFoldDB" id="A0A8E5MGB4"/>
<evidence type="ECO:0000256" key="6">
    <source>
        <dbReference type="ARBA" id="ARBA00022617"/>
    </source>
</evidence>
<evidence type="ECO:0000256" key="8">
    <source>
        <dbReference type="ARBA" id="ARBA00022723"/>
    </source>
</evidence>
<dbReference type="OrthoDB" id="3065412at2759"/>